<feature type="region of interest" description="Disordered" evidence="1">
    <location>
        <begin position="1"/>
        <end position="29"/>
    </location>
</feature>
<gene>
    <name evidence="2" type="ORF">CBRE1094_LOCUS34370</name>
</gene>
<organism evidence="2">
    <name type="scientific">Haptolina brevifila</name>
    <dbReference type="NCBI Taxonomy" id="156173"/>
    <lineage>
        <taxon>Eukaryota</taxon>
        <taxon>Haptista</taxon>
        <taxon>Haptophyta</taxon>
        <taxon>Prymnesiophyceae</taxon>
        <taxon>Prymnesiales</taxon>
        <taxon>Prymnesiaceae</taxon>
        <taxon>Haptolina</taxon>
    </lineage>
</organism>
<sequence>MAMLELSLTPTRDKTHDQAATRAGRHQKREMAHYVHQKGRGDLDAISVSVASSATDTLAAEDSAAPRLVIEVEETPEVVVDTLRTSERAGGVMGSAESMVSVSVSGEGSYAETLIHGCSPADDSSRSACTSSAELPNVHEVSANVAHAFESSEELSLSSEHSLLVPYACSDSKRRAGMLWVSNGHVVFHAAGGARVVVHLLRIRSIHLPSSILPRSFHLPNSILPRARVARALRLTLTGEPRVTESFYGFTERQAVLHEMLDQAASLGHVIQVTGQRYVRVHDHVSRQRTNSHESRC</sequence>
<proteinExistence type="predicted"/>
<dbReference type="EMBL" id="HBGU01063072">
    <property type="protein sequence ID" value="CAD9520711.1"/>
    <property type="molecule type" value="Transcribed_RNA"/>
</dbReference>
<accession>A0A7S2IIQ0</accession>
<reference evidence="2" key="1">
    <citation type="submission" date="2021-01" db="EMBL/GenBank/DDBJ databases">
        <authorList>
            <person name="Corre E."/>
            <person name="Pelletier E."/>
            <person name="Niang G."/>
            <person name="Scheremetjew M."/>
            <person name="Finn R."/>
            <person name="Kale V."/>
            <person name="Holt S."/>
            <person name="Cochrane G."/>
            <person name="Meng A."/>
            <person name="Brown T."/>
            <person name="Cohen L."/>
        </authorList>
    </citation>
    <scope>NUCLEOTIDE SEQUENCE</scope>
    <source>
        <strain evidence="2">UTEX LB 985</strain>
    </source>
</reference>
<dbReference type="AlphaFoldDB" id="A0A7S2IIQ0"/>
<evidence type="ECO:0000313" key="2">
    <source>
        <dbReference type="EMBL" id="CAD9520711.1"/>
    </source>
</evidence>
<protein>
    <submittedName>
        <fullName evidence="2">Uncharacterized protein</fullName>
    </submittedName>
</protein>
<name>A0A7S2IIQ0_9EUKA</name>
<evidence type="ECO:0000256" key="1">
    <source>
        <dbReference type="SAM" id="MobiDB-lite"/>
    </source>
</evidence>